<dbReference type="PRINTS" id="PR00164">
    <property type="entry name" value="ABC2TRNSPORT"/>
</dbReference>
<dbReference type="EMBL" id="JAVLSF010000944">
    <property type="protein sequence ID" value="MDR9778556.1"/>
    <property type="molecule type" value="Genomic_DNA"/>
</dbReference>
<keyword evidence="1" id="KW-1133">Transmembrane helix</keyword>
<sequence length="129" mass="13916">ITAMWTATKGAHGSDLPIVGFAITGYSSVLLWRNSANRCAKAVEANLSLLFHRNVRILDLMLSRLILEIAGATISLVSLGAIFIATGLMAMPVDIFTMLIGWILLAWFAIGLGLVIGVISEISEIFDRL</sequence>
<keyword evidence="1" id="KW-0812">Transmembrane</keyword>
<protein>
    <recommendedName>
        <fullName evidence="4">ABC transporter permease</fullName>
    </recommendedName>
</protein>
<dbReference type="Proteomes" id="UP001268610">
    <property type="component" value="Unassembled WGS sequence"/>
</dbReference>
<evidence type="ECO:0000256" key="1">
    <source>
        <dbReference type="SAM" id="Phobius"/>
    </source>
</evidence>
<proteinExistence type="predicted"/>
<gene>
    <name evidence="2" type="ORF">RJJ65_39115</name>
</gene>
<feature type="non-terminal residue" evidence="2">
    <location>
        <position position="129"/>
    </location>
</feature>
<reference evidence="2" key="1">
    <citation type="submission" date="2023-04" db="EMBL/GenBank/DDBJ databases">
        <title>Genomic characterization of faba bean (Vicia faba) microsymbionts in Mexican soils.</title>
        <authorList>
            <person name="Rivera Orduna F.N."/>
            <person name="Guevara-Luna J."/>
            <person name="Yan J."/>
            <person name="Arroyo-Herrera I."/>
            <person name="Li Y."/>
            <person name="Vasquez-Murrieta M.S."/>
            <person name="Wang E.T."/>
        </authorList>
    </citation>
    <scope>NUCLEOTIDE SEQUENCE</scope>
    <source>
        <strain evidence="2">CH26</strain>
    </source>
</reference>
<dbReference type="InterPro" id="IPR000412">
    <property type="entry name" value="ABC_2_transport"/>
</dbReference>
<feature type="transmembrane region" description="Helical" evidence="1">
    <location>
        <begin position="95"/>
        <end position="119"/>
    </location>
</feature>
<feature type="transmembrane region" description="Helical" evidence="1">
    <location>
        <begin position="65"/>
        <end position="89"/>
    </location>
</feature>
<name>A0AAJ2H6B2_9HYPH</name>
<evidence type="ECO:0000313" key="3">
    <source>
        <dbReference type="Proteomes" id="UP001268610"/>
    </source>
</evidence>
<evidence type="ECO:0000313" key="2">
    <source>
        <dbReference type="EMBL" id="MDR9778556.1"/>
    </source>
</evidence>
<keyword evidence="1" id="KW-0472">Membrane</keyword>
<dbReference type="GO" id="GO:0140359">
    <property type="term" value="F:ABC-type transporter activity"/>
    <property type="evidence" value="ECO:0007669"/>
    <property type="project" value="InterPro"/>
</dbReference>
<comment type="caution">
    <text evidence="2">The sequence shown here is derived from an EMBL/GenBank/DDBJ whole genome shotgun (WGS) entry which is preliminary data.</text>
</comment>
<organism evidence="2 3">
    <name type="scientific">Rhizobium hidalgonense</name>
    <dbReference type="NCBI Taxonomy" id="1538159"/>
    <lineage>
        <taxon>Bacteria</taxon>
        <taxon>Pseudomonadati</taxon>
        <taxon>Pseudomonadota</taxon>
        <taxon>Alphaproteobacteria</taxon>
        <taxon>Hyphomicrobiales</taxon>
        <taxon>Rhizobiaceae</taxon>
        <taxon>Rhizobium/Agrobacterium group</taxon>
        <taxon>Rhizobium</taxon>
    </lineage>
</organism>
<accession>A0AAJ2H6B2</accession>
<feature type="non-terminal residue" evidence="2">
    <location>
        <position position="1"/>
    </location>
</feature>
<evidence type="ECO:0008006" key="4">
    <source>
        <dbReference type="Google" id="ProtNLM"/>
    </source>
</evidence>
<dbReference type="AlphaFoldDB" id="A0AAJ2H6B2"/>
<dbReference type="GO" id="GO:0043190">
    <property type="term" value="C:ATP-binding cassette (ABC) transporter complex"/>
    <property type="evidence" value="ECO:0007669"/>
    <property type="project" value="InterPro"/>
</dbReference>